<reference evidence="10" key="1">
    <citation type="submission" date="2020-01" db="EMBL/GenBank/DDBJ databases">
        <authorList>
            <consortium name="DOE Joint Genome Institute"/>
            <person name="Haridas S."/>
            <person name="Albert R."/>
            <person name="Binder M."/>
            <person name="Bloem J."/>
            <person name="Labutti K."/>
            <person name="Salamov A."/>
            <person name="Andreopoulos B."/>
            <person name="Baker S.E."/>
            <person name="Barry K."/>
            <person name="Bills G."/>
            <person name="Bluhm B.H."/>
            <person name="Cannon C."/>
            <person name="Castanera R."/>
            <person name="Culley D.E."/>
            <person name="Daum C."/>
            <person name="Ezra D."/>
            <person name="Gonzalez J.B."/>
            <person name="Henrissat B."/>
            <person name="Kuo A."/>
            <person name="Liang C."/>
            <person name="Lipzen A."/>
            <person name="Lutzoni F."/>
            <person name="Magnuson J."/>
            <person name="Mondo S."/>
            <person name="Nolan M."/>
            <person name="Ohm R."/>
            <person name="Pangilinan J."/>
            <person name="Park H.-J."/>
            <person name="Ramirez L."/>
            <person name="Alfaro M."/>
            <person name="Sun H."/>
            <person name="Tritt A."/>
            <person name="Yoshinaga Y."/>
            <person name="Zwiers L.-H."/>
            <person name="Turgeon B.G."/>
            <person name="Goodwin S.B."/>
            <person name="Spatafora J.W."/>
            <person name="Crous P.W."/>
            <person name="Grigoriev I.V."/>
        </authorList>
    </citation>
    <scope>NUCLEOTIDE SEQUENCE</scope>
    <source>
        <strain evidence="10">CBS 342.82</strain>
    </source>
</reference>
<evidence type="ECO:0000256" key="4">
    <source>
        <dbReference type="ARBA" id="ARBA00023002"/>
    </source>
</evidence>
<gene>
    <name evidence="10" type="ORF">K489DRAFT_397183</name>
</gene>
<evidence type="ECO:0000256" key="7">
    <source>
        <dbReference type="PIRSR" id="PIRSR602401-1"/>
    </source>
</evidence>
<name>A0A6J3LPJ7_9PEZI</name>
<keyword evidence="3 7" id="KW-0479">Metal-binding</keyword>
<dbReference type="RefSeq" id="XP_033454902.1">
    <property type="nucleotide sequence ID" value="XM_033606898.1"/>
</dbReference>
<keyword evidence="7 8" id="KW-0349">Heme</keyword>
<dbReference type="PANTHER" id="PTHR24305:SF157">
    <property type="entry name" value="N-ACETYLTRYPTOPHAN 6-HYDROXYLASE IVOC-RELATED"/>
    <property type="match status" value="1"/>
</dbReference>
<evidence type="ECO:0000256" key="8">
    <source>
        <dbReference type="RuleBase" id="RU000461"/>
    </source>
</evidence>
<keyword evidence="4 8" id="KW-0560">Oxidoreductase</keyword>
<accession>A0A6J3LPJ7</accession>
<dbReference type="GO" id="GO:0020037">
    <property type="term" value="F:heme binding"/>
    <property type="evidence" value="ECO:0007669"/>
    <property type="project" value="InterPro"/>
</dbReference>
<reference evidence="10" key="3">
    <citation type="submission" date="2025-08" db="UniProtKB">
        <authorList>
            <consortium name="RefSeq"/>
        </authorList>
    </citation>
    <scope>IDENTIFICATION</scope>
    <source>
        <strain evidence="10">CBS 342.82</strain>
    </source>
</reference>
<evidence type="ECO:0000256" key="2">
    <source>
        <dbReference type="ARBA" id="ARBA00010617"/>
    </source>
</evidence>
<comment type="similarity">
    <text evidence="2 8">Belongs to the cytochrome P450 family.</text>
</comment>
<dbReference type="PROSITE" id="PS00086">
    <property type="entry name" value="CYTOCHROME_P450"/>
    <property type="match status" value="1"/>
</dbReference>
<reference evidence="10" key="2">
    <citation type="submission" date="2020-04" db="EMBL/GenBank/DDBJ databases">
        <authorList>
            <consortium name="NCBI Genome Project"/>
        </authorList>
    </citation>
    <scope>NUCLEOTIDE SEQUENCE</scope>
    <source>
        <strain evidence="10">CBS 342.82</strain>
    </source>
</reference>
<keyword evidence="9" id="KW-1185">Reference proteome</keyword>
<dbReference type="Gene3D" id="1.10.630.10">
    <property type="entry name" value="Cytochrome P450"/>
    <property type="match status" value="1"/>
</dbReference>
<protein>
    <submittedName>
        <fullName evidence="10">Cytochrome P450</fullName>
    </submittedName>
</protein>
<dbReference type="Proteomes" id="UP000504637">
    <property type="component" value="Unplaced"/>
</dbReference>
<dbReference type="InterPro" id="IPR001128">
    <property type="entry name" value="Cyt_P450"/>
</dbReference>
<organism evidence="10">
    <name type="scientific">Dissoconium aciculare CBS 342.82</name>
    <dbReference type="NCBI Taxonomy" id="1314786"/>
    <lineage>
        <taxon>Eukaryota</taxon>
        <taxon>Fungi</taxon>
        <taxon>Dikarya</taxon>
        <taxon>Ascomycota</taxon>
        <taxon>Pezizomycotina</taxon>
        <taxon>Dothideomycetes</taxon>
        <taxon>Dothideomycetidae</taxon>
        <taxon>Mycosphaerellales</taxon>
        <taxon>Dissoconiaceae</taxon>
        <taxon>Dissoconium</taxon>
    </lineage>
</organism>
<dbReference type="SUPFAM" id="SSF48264">
    <property type="entry name" value="Cytochrome P450"/>
    <property type="match status" value="1"/>
</dbReference>
<evidence type="ECO:0000313" key="10">
    <source>
        <dbReference type="RefSeq" id="XP_033454902.1"/>
    </source>
</evidence>
<dbReference type="InterPro" id="IPR017972">
    <property type="entry name" value="Cyt_P450_CS"/>
</dbReference>
<dbReference type="GeneID" id="54364698"/>
<dbReference type="Pfam" id="PF00067">
    <property type="entry name" value="p450"/>
    <property type="match status" value="1"/>
</dbReference>
<dbReference type="InterPro" id="IPR002401">
    <property type="entry name" value="Cyt_P450_E_grp-I"/>
</dbReference>
<sequence>MDILLSVSSILVLITVSLAFVTANIAYRLFFSPISNVPGPRLAALTYLYEFYYDGLSHGRYLWKIQELHEKYGSIVRVNPREVHINDASFYDLIYAGGPHHPRNKIRWMAFHDQSTFDTFDADTHRARRTAMAASFSKQAIRNAEFLISETIDKLRERMARLSGTEQVMNIKELYSGLTMDIIAQYWFGESMDNLEQEKFGKEFLDVFHEMPQSHPIGRMFPWLFDLIQQIPFRVLATIDPKLAPMAEYEGKITGQLTDVLTKTQPRGLRTIFHELRDSKQLADSEKTLARFKAEATIFLGAGTETTAAALTTITYHVTANPDIRKKLISELKTHERSSLVELEALPYLNGVIQEGIRLSFGVPGRLPRIAPKEELQYGGFRLPPGTVVSSSSYLLHTNEAIFPDPHAFQPERWLGDRTKMGKHFVPFSRGARMCIGINLAHAELFLTVARVFSGFDFILHETGEEDVVVRHDFFVGMPRLDSKGVRVKIRARGLD</sequence>
<dbReference type="PRINTS" id="PR00385">
    <property type="entry name" value="P450"/>
</dbReference>
<keyword evidence="6 8" id="KW-0503">Monooxygenase</keyword>
<dbReference type="GO" id="GO:0005506">
    <property type="term" value="F:iron ion binding"/>
    <property type="evidence" value="ECO:0007669"/>
    <property type="project" value="InterPro"/>
</dbReference>
<feature type="binding site" description="axial binding residue" evidence="7">
    <location>
        <position position="435"/>
    </location>
    <ligand>
        <name>heme</name>
        <dbReference type="ChEBI" id="CHEBI:30413"/>
    </ligand>
    <ligandPart>
        <name>Fe</name>
        <dbReference type="ChEBI" id="CHEBI:18248"/>
    </ligandPart>
</feature>
<dbReference type="GO" id="GO:0016705">
    <property type="term" value="F:oxidoreductase activity, acting on paired donors, with incorporation or reduction of molecular oxygen"/>
    <property type="evidence" value="ECO:0007669"/>
    <property type="project" value="InterPro"/>
</dbReference>
<dbReference type="CDD" id="cd11062">
    <property type="entry name" value="CYP58-like"/>
    <property type="match status" value="1"/>
</dbReference>
<dbReference type="AlphaFoldDB" id="A0A6J3LPJ7"/>
<evidence type="ECO:0000256" key="1">
    <source>
        <dbReference type="ARBA" id="ARBA00001971"/>
    </source>
</evidence>
<dbReference type="PRINTS" id="PR00463">
    <property type="entry name" value="EP450I"/>
</dbReference>
<evidence type="ECO:0000256" key="5">
    <source>
        <dbReference type="ARBA" id="ARBA00023004"/>
    </source>
</evidence>
<comment type="cofactor">
    <cofactor evidence="1 7">
        <name>heme</name>
        <dbReference type="ChEBI" id="CHEBI:30413"/>
    </cofactor>
</comment>
<evidence type="ECO:0000313" key="9">
    <source>
        <dbReference type="Proteomes" id="UP000504637"/>
    </source>
</evidence>
<dbReference type="InterPro" id="IPR050121">
    <property type="entry name" value="Cytochrome_P450_monoxygenase"/>
</dbReference>
<keyword evidence="5 7" id="KW-0408">Iron</keyword>
<dbReference type="PANTHER" id="PTHR24305">
    <property type="entry name" value="CYTOCHROME P450"/>
    <property type="match status" value="1"/>
</dbReference>
<dbReference type="GO" id="GO:0004497">
    <property type="term" value="F:monooxygenase activity"/>
    <property type="evidence" value="ECO:0007669"/>
    <property type="project" value="UniProtKB-KW"/>
</dbReference>
<evidence type="ECO:0000256" key="6">
    <source>
        <dbReference type="ARBA" id="ARBA00023033"/>
    </source>
</evidence>
<dbReference type="OrthoDB" id="3945418at2759"/>
<evidence type="ECO:0000256" key="3">
    <source>
        <dbReference type="ARBA" id="ARBA00022723"/>
    </source>
</evidence>
<dbReference type="InterPro" id="IPR036396">
    <property type="entry name" value="Cyt_P450_sf"/>
</dbReference>
<proteinExistence type="inferred from homology"/>